<dbReference type="InParanoid" id="A0A5Q0BIM3"/>
<organism evidence="1 2">
    <name type="scientific">Candidatus Methylospira mobilis</name>
    <dbReference type="NCBI Taxonomy" id="1808979"/>
    <lineage>
        <taxon>Bacteria</taxon>
        <taxon>Pseudomonadati</taxon>
        <taxon>Pseudomonadota</taxon>
        <taxon>Gammaproteobacteria</taxon>
        <taxon>Methylococcales</taxon>
        <taxon>Methylococcaceae</taxon>
        <taxon>Candidatus Methylospira</taxon>
    </lineage>
</organism>
<name>A0A5Q0BIM3_9GAMM</name>
<dbReference type="EMBL" id="CP044205">
    <property type="protein sequence ID" value="QFY42962.1"/>
    <property type="molecule type" value="Genomic_DNA"/>
</dbReference>
<sequence>MSIPQMNEKGLLPVGVHSCTLDEAESVLCWNDHRASLWCKLGDVLNEFRAQSFPRAPLFVDGSYVTDKPIPSDVELLIDLRSADDLIAGKVVLYCQRNHLRLRTDMLVDFYPVLQGGNDFASFFQYVGEKTACTKGLEAKDKKGILRIDSW</sequence>
<dbReference type="InterPro" id="IPR053860">
    <property type="entry name" value="DUF6932"/>
</dbReference>
<protein>
    <submittedName>
        <fullName evidence="1">Uncharacterized protein</fullName>
    </submittedName>
</protein>
<accession>A0A5Q0BIM3</accession>
<evidence type="ECO:0000313" key="2">
    <source>
        <dbReference type="Proteomes" id="UP000325755"/>
    </source>
</evidence>
<dbReference type="Proteomes" id="UP000325755">
    <property type="component" value="Chromosome"/>
</dbReference>
<reference evidence="1 2" key="1">
    <citation type="submission" date="2019-09" db="EMBL/GenBank/DDBJ databases">
        <title>Ecophysiology of the spiral-shaped methanotroph Methylospira mobilis as revealed by the complete genome sequence.</title>
        <authorList>
            <person name="Oshkin I.Y."/>
            <person name="Dedysh S.N."/>
            <person name="Miroshnikov K."/>
            <person name="Danilova O.V."/>
            <person name="Hakobyan A."/>
            <person name="Liesack W."/>
        </authorList>
    </citation>
    <scope>NUCLEOTIDE SEQUENCE [LARGE SCALE GENOMIC DNA]</scope>
    <source>
        <strain evidence="1 2">Shm1</strain>
    </source>
</reference>
<proteinExistence type="predicted"/>
<keyword evidence="2" id="KW-1185">Reference proteome</keyword>
<gene>
    <name evidence="1" type="ORF">F6R98_10340</name>
</gene>
<dbReference type="OrthoDB" id="572713at2"/>
<evidence type="ECO:0000313" key="1">
    <source>
        <dbReference type="EMBL" id="QFY42962.1"/>
    </source>
</evidence>
<dbReference type="AlphaFoldDB" id="A0A5Q0BIM3"/>
<dbReference type="Pfam" id="PF22014">
    <property type="entry name" value="DUF6932"/>
    <property type="match status" value="1"/>
</dbReference>
<dbReference type="KEGG" id="mmob:F6R98_10340"/>
<dbReference type="RefSeq" id="WP_153248951.1">
    <property type="nucleotide sequence ID" value="NZ_CP044205.1"/>
</dbReference>